<gene>
    <name evidence="1" type="ORF">RFEPED_1701</name>
</gene>
<name>A0A0F3MUE0_RICFI</name>
<reference evidence="1 2" key="1">
    <citation type="submission" date="2015-01" db="EMBL/GenBank/DDBJ databases">
        <title>Genome Sequencing of Rickettsiales.</title>
        <authorList>
            <person name="Daugherty S.C."/>
            <person name="Su Q."/>
            <person name="Abolude K."/>
            <person name="Beier-Sexton M."/>
            <person name="Carlyon J.A."/>
            <person name="Carter R."/>
            <person name="Day N.P."/>
            <person name="Dumler S.J."/>
            <person name="Dyachenko V."/>
            <person name="Godinez A."/>
            <person name="Kurtti T.J."/>
            <person name="Lichay M."/>
            <person name="Mullins K.E."/>
            <person name="Ott S."/>
            <person name="Pappas-Brown V."/>
            <person name="Paris D.H."/>
            <person name="Patel P."/>
            <person name="Richards A.L."/>
            <person name="Sadzewicz L."/>
            <person name="Sears K."/>
            <person name="Seidman D."/>
            <person name="Sengamalay N."/>
            <person name="Stenos J."/>
            <person name="Tallon L.J."/>
            <person name="Vincent G."/>
            <person name="Fraser C.M."/>
            <person name="Munderloh U."/>
            <person name="Dunning-Hotopp J.C."/>
        </authorList>
    </citation>
    <scope>NUCLEOTIDE SEQUENCE [LARGE SCALE GENOMIC DNA]</scope>
    <source>
        <strain evidence="1 2">Pedreira</strain>
    </source>
</reference>
<dbReference type="AlphaFoldDB" id="A0A0F3MUE0"/>
<dbReference type="Proteomes" id="UP000033475">
    <property type="component" value="Unassembled WGS sequence"/>
</dbReference>
<comment type="caution">
    <text evidence="1">The sequence shown here is derived from an EMBL/GenBank/DDBJ whole genome shotgun (WGS) entry which is preliminary data.</text>
</comment>
<dbReference type="InterPro" id="IPR016181">
    <property type="entry name" value="Acyl_CoA_acyltransferase"/>
</dbReference>
<dbReference type="Gene3D" id="3.40.630.30">
    <property type="match status" value="1"/>
</dbReference>
<dbReference type="SUPFAM" id="SSF55729">
    <property type="entry name" value="Acyl-CoA N-acyltransferases (Nat)"/>
    <property type="match status" value="1"/>
</dbReference>
<dbReference type="GO" id="GO:0016410">
    <property type="term" value="F:N-acyltransferase activity"/>
    <property type="evidence" value="ECO:0007669"/>
    <property type="project" value="TreeGrafter"/>
</dbReference>
<dbReference type="Pfam" id="PF13523">
    <property type="entry name" value="Acetyltransf_8"/>
    <property type="match status" value="1"/>
</dbReference>
<dbReference type="PATRIC" id="fig|1359196.3.peg.1648"/>
<evidence type="ECO:0000313" key="1">
    <source>
        <dbReference type="EMBL" id="KJV59296.1"/>
    </source>
</evidence>
<protein>
    <submittedName>
        <fullName evidence="1">Acetyltransferase domain protein</fullName>
    </submittedName>
</protein>
<accession>A0A0F3MUE0</accession>
<sequence>MNIYFEKANLTHKETIFIWLEEPHIKEFWDNSKEHKEDILNFITGRKQHYFYGTTNYWIGFINNEPFCFILSDILQKDQDLSEIQQKYLSKSGHTITLDFGIGNKNFLGKGLASSTLEAFIRFYHKHIDPLSDIFFIDPDENNPRATHVYSKAGFKQVGEYKAQSGAFKGNTSYLMVKNI</sequence>
<dbReference type="PANTHER" id="PTHR31438">
    <property type="entry name" value="LYSINE N-ACYLTRANSFERASE C17G9.06C-RELATED"/>
    <property type="match status" value="1"/>
</dbReference>
<dbReference type="PANTHER" id="PTHR31438:SF1">
    <property type="entry name" value="LYSINE N-ACYLTRANSFERASE C17G9.06C-RELATED"/>
    <property type="match status" value="1"/>
</dbReference>
<dbReference type="EMBL" id="LANQ01000001">
    <property type="protein sequence ID" value="KJV59296.1"/>
    <property type="molecule type" value="Genomic_DNA"/>
</dbReference>
<organism evidence="1 2">
    <name type="scientific">Rickettsia felis str. Pedreira</name>
    <dbReference type="NCBI Taxonomy" id="1359196"/>
    <lineage>
        <taxon>Bacteria</taxon>
        <taxon>Pseudomonadati</taxon>
        <taxon>Pseudomonadota</taxon>
        <taxon>Alphaproteobacteria</taxon>
        <taxon>Rickettsiales</taxon>
        <taxon>Rickettsiaceae</taxon>
        <taxon>Rickettsieae</taxon>
        <taxon>Rickettsia</taxon>
        <taxon>spotted fever group</taxon>
    </lineage>
</organism>
<dbReference type="RefSeq" id="WP_011271104.1">
    <property type="nucleotide sequence ID" value="NZ_LANQ01000001.1"/>
</dbReference>
<keyword evidence="1" id="KW-0808">Transferase</keyword>
<evidence type="ECO:0000313" key="2">
    <source>
        <dbReference type="Proteomes" id="UP000033475"/>
    </source>
</evidence>
<proteinExistence type="predicted"/>